<evidence type="ECO:0000259" key="1">
    <source>
        <dbReference type="Pfam" id="PF01755"/>
    </source>
</evidence>
<dbReference type="CDD" id="cd06532">
    <property type="entry name" value="Glyco_transf_25"/>
    <property type="match status" value="1"/>
</dbReference>
<evidence type="ECO:0000313" key="3">
    <source>
        <dbReference type="Proteomes" id="UP000587524"/>
    </source>
</evidence>
<dbReference type="EMBL" id="JACJHZ010000007">
    <property type="protein sequence ID" value="MBA9019902.1"/>
    <property type="molecule type" value="Genomic_DNA"/>
</dbReference>
<keyword evidence="3" id="KW-1185">Reference proteome</keyword>
<dbReference type="GO" id="GO:0016740">
    <property type="term" value="F:transferase activity"/>
    <property type="evidence" value="ECO:0007669"/>
    <property type="project" value="UniProtKB-KW"/>
</dbReference>
<comment type="caution">
    <text evidence="2">The sequence shown here is derived from an EMBL/GenBank/DDBJ whole genome shotgun (WGS) entry which is preliminary data.</text>
</comment>
<protein>
    <submittedName>
        <fullName evidence="2">Glycosyl transferase family 25</fullName>
    </submittedName>
</protein>
<evidence type="ECO:0000313" key="2">
    <source>
        <dbReference type="EMBL" id="MBA9019902.1"/>
    </source>
</evidence>
<accession>A0ABR6C5W0</accession>
<dbReference type="InterPro" id="IPR002654">
    <property type="entry name" value="Glyco_trans_25"/>
</dbReference>
<proteinExistence type="predicted"/>
<gene>
    <name evidence="2" type="ORF">HNQ97_001897</name>
</gene>
<dbReference type="Proteomes" id="UP000587524">
    <property type="component" value="Unassembled WGS sequence"/>
</dbReference>
<name>A0ABR6C5W0_9HYPH</name>
<organism evidence="2 3">
    <name type="scientific">Aminobacter ciceronei</name>
    <dbReference type="NCBI Taxonomy" id="150723"/>
    <lineage>
        <taxon>Bacteria</taxon>
        <taxon>Pseudomonadati</taxon>
        <taxon>Pseudomonadota</taxon>
        <taxon>Alphaproteobacteria</taxon>
        <taxon>Hyphomicrobiales</taxon>
        <taxon>Phyllobacteriaceae</taxon>
        <taxon>Aminobacter</taxon>
    </lineage>
</organism>
<feature type="domain" description="Glycosyl transferase family 25" evidence="1">
    <location>
        <begin position="20"/>
        <end position="189"/>
    </location>
</feature>
<sequence>MTGTDRSAISRRAGKYPMRCFVINLDRETGRLAWMTTAFRRMGLGFERFSAIDKTALDDDIINRLVLRNHHNWSPGEVACFMSHIAVWRRIAEGSDRHAVVLEDDVYFSRDAADFLSDDAWIPAGVDLIKLETTLNPVLVGRRGGKIKTHRLLPLYSFHNGAAAYAISRRLAAQLVTQASRIDHPVDDFLFDMTRHETPCWQLSPAISIQEMFLPDQAITLPSDLEPERLASPRMPQPKVRLTRSEKAIREIRRLLWRILHFPRRAIIPMGAQDRQSGRLAEQMLG</sequence>
<dbReference type="RefSeq" id="WP_182573946.1">
    <property type="nucleotide sequence ID" value="NZ_JACJHY010000007.1"/>
</dbReference>
<reference evidence="2 3" key="1">
    <citation type="submission" date="2020-08" db="EMBL/GenBank/DDBJ databases">
        <title>Genomic Encyclopedia of Type Strains, Phase IV (KMG-IV): sequencing the most valuable type-strain genomes for metagenomic binning, comparative biology and taxonomic classification.</title>
        <authorList>
            <person name="Goeker M."/>
        </authorList>
    </citation>
    <scope>NUCLEOTIDE SEQUENCE [LARGE SCALE GENOMIC DNA]</scope>
    <source>
        <strain evidence="2 3">DSM 17455</strain>
    </source>
</reference>
<dbReference type="Pfam" id="PF01755">
    <property type="entry name" value="Glyco_transf_25"/>
    <property type="match status" value="1"/>
</dbReference>
<keyword evidence="2" id="KW-0808">Transferase</keyword>